<dbReference type="EMBL" id="EU252295">
    <property type="protein sequence ID" value="ACD11875.1"/>
    <property type="molecule type" value="mRNA"/>
</dbReference>
<organism evidence="2">
    <name type="scientific">Isometrus maculatus</name>
    <name type="common">Lesser brown scorpion</name>
    <name type="synonym">Scorpio maculatus</name>
    <dbReference type="NCBI Taxonomy" id="497827"/>
    <lineage>
        <taxon>Eukaryota</taxon>
        <taxon>Metazoa</taxon>
        <taxon>Ecdysozoa</taxon>
        <taxon>Arthropoda</taxon>
        <taxon>Chelicerata</taxon>
        <taxon>Arachnida</taxon>
        <taxon>Scorpiones</taxon>
        <taxon>Buthida</taxon>
        <taxon>Buthoidea</taxon>
        <taxon>Buthidae</taxon>
        <taxon>Isometrus</taxon>
    </lineage>
</organism>
<protein>
    <submittedName>
        <fullName evidence="2">Uncharacterized protein</fullName>
    </submittedName>
</protein>
<evidence type="ECO:0000313" key="2">
    <source>
        <dbReference type="EMBL" id="ACD11875.1"/>
    </source>
</evidence>
<dbReference type="AlphaFoldDB" id="A0A0U1S4P3"/>
<sequence length="103" mass="11916">MRRISVILTVFMLVALREYASSTPLHQVSQLYQPAKMALSAAKAFIKPQIKNVVMFTPSKREDKDEMRRSLTDHDNGRGFMVFSTYDDYGHWRYGRSAKNSPK</sequence>
<accession>A0A0U1S4P3</accession>
<evidence type="ECO:0000256" key="1">
    <source>
        <dbReference type="SAM" id="SignalP"/>
    </source>
</evidence>
<feature type="signal peptide" evidence="1">
    <location>
        <begin position="1"/>
        <end position="22"/>
    </location>
</feature>
<reference evidence="2" key="1">
    <citation type="submission" date="2007-10" db="EMBL/GenBank/DDBJ databases">
        <title>Classification and functional annotation of ESTs from venom glands of Isometrus maculatus.</title>
        <authorList>
            <person name="Li W."/>
            <person name="Ma Y."/>
            <person name="Zhao R."/>
            <person name="Cao Z."/>
        </authorList>
    </citation>
    <scope>NUCLEOTIDE SEQUENCE</scope>
    <source>
        <tissue evidence="2">Venom gland</tissue>
    </source>
</reference>
<name>A0A0U1S4P3_ISOMC</name>
<feature type="chain" id="PRO_5006829146" evidence="1">
    <location>
        <begin position="23"/>
        <end position="103"/>
    </location>
</feature>
<keyword evidence="1" id="KW-0732">Signal</keyword>
<proteinExistence type="evidence at transcript level"/>